<feature type="transmembrane region" description="Helical" evidence="1">
    <location>
        <begin position="481"/>
        <end position="503"/>
    </location>
</feature>
<feature type="transmembrane region" description="Helical" evidence="1">
    <location>
        <begin position="515"/>
        <end position="535"/>
    </location>
</feature>
<keyword evidence="3" id="KW-1185">Reference proteome</keyword>
<reference evidence="2" key="1">
    <citation type="submission" date="2017-07" db="EMBL/GenBank/DDBJ databases">
        <title>Taro Niue Genome Assembly and Annotation.</title>
        <authorList>
            <person name="Atibalentja N."/>
            <person name="Keating K."/>
            <person name="Fields C.J."/>
        </authorList>
    </citation>
    <scope>NUCLEOTIDE SEQUENCE</scope>
    <source>
        <strain evidence="2">Niue_2</strain>
        <tissue evidence="2">Leaf</tissue>
    </source>
</reference>
<gene>
    <name evidence="2" type="ORF">Taro_046112</name>
</gene>
<keyword evidence="1" id="KW-0472">Membrane</keyword>
<feature type="transmembrane region" description="Helical" evidence="1">
    <location>
        <begin position="541"/>
        <end position="560"/>
    </location>
</feature>
<evidence type="ECO:0000256" key="1">
    <source>
        <dbReference type="SAM" id="Phobius"/>
    </source>
</evidence>
<evidence type="ECO:0000313" key="3">
    <source>
        <dbReference type="Proteomes" id="UP000652761"/>
    </source>
</evidence>
<keyword evidence="1" id="KW-0812">Transmembrane</keyword>
<feature type="transmembrane region" description="Helical" evidence="1">
    <location>
        <begin position="597"/>
        <end position="624"/>
    </location>
</feature>
<comment type="caution">
    <text evidence="2">The sequence shown here is derived from an EMBL/GenBank/DDBJ whole genome shotgun (WGS) entry which is preliminary data.</text>
</comment>
<sequence length="797" mass="85314">MPCPVSFWEPKAKSLGRRPFLPFLALSPFPPPLRGGKPPSPSSPVAWSVVERPTVRVELGALAGSEEEAVVASIPVVCLPTDVVTAERVVTSGKASPQLGVTISPCGGRACGETVLLTWLLGVSRGDTWLFLPNLLEVRDVGACVVRLWSHVVAPVFRELLYLGRCVPRCCFRIAFDSTVPAALAGKGLVIPTEPCSRGSPPYSLQVASFPAGSECKLQKSVVVAAGCACFERSHYFARAAVGFVFGLRVHVGVSRRLREPTCDVTFTSAGLLPVDPGGVSIFARAKQMLVCRVAPLVERGDTYLWLLSALCWLVVNSGEVLPEFFSIGSSGGLFRACFCRLLCYLKVEVCCCYVGWCVLVGFPEWRLGGFGGERFLGLWVEVLPKLPYVCFGLYLGIVDRAVLPLAMCLAVALARFSSVHFVHGSLVSAMGVWLFVLLWKRLVVRVSFPCFPLFARGDVAPLWCCVARVRIVVTFGWSHLLLSCFWVELVAPLVPSVCPPLVKVVDIDPVCSPVFWPAVGAVGYCTLSVFPFDVSCGESFLLAMLFWPLVQLCCILPGFGACGGTKCSCPSGLCGAVWSPVCSVFKALSFPPLGHIVLAMPCGCTITVVGWLLCLVWVALLVVRQALVVACVQTMRMIWVGSSGADGHCPVCRGVLHVHAIDWLWVTIKKLSFGLAVVFLVGLVPAAPVELSTSACVLCAIVVHPVSHRMSVVWTIPGCSITAICLPDDVATAERIAALEKASPCVGRRPFWGFPEGVSCVPDPQPRASVRGSSLGGGHAQVTNLEKKGKTVGTVA</sequence>
<accession>A0A843WSY3</accession>
<keyword evidence="1" id="KW-1133">Transmembrane helix</keyword>
<proteinExistence type="predicted"/>
<dbReference type="AlphaFoldDB" id="A0A843WSY3"/>
<dbReference type="Proteomes" id="UP000652761">
    <property type="component" value="Unassembled WGS sequence"/>
</dbReference>
<dbReference type="EMBL" id="NMUH01005599">
    <property type="protein sequence ID" value="MQM13189.1"/>
    <property type="molecule type" value="Genomic_DNA"/>
</dbReference>
<name>A0A843WSY3_COLES</name>
<organism evidence="2 3">
    <name type="scientific">Colocasia esculenta</name>
    <name type="common">Wild taro</name>
    <name type="synonym">Arum esculentum</name>
    <dbReference type="NCBI Taxonomy" id="4460"/>
    <lineage>
        <taxon>Eukaryota</taxon>
        <taxon>Viridiplantae</taxon>
        <taxon>Streptophyta</taxon>
        <taxon>Embryophyta</taxon>
        <taxon>Tracheophyta</taxon>
        <taxon>Spermatophyta</taxon>
        <taxon>Magnoliopsida</taxon>
        <taxon>Liliopsida</taxon>
        <taxon>Araceae</taxon>
        <taxon>Aroideae</taxon>
        <taxon>Colocasieae</taxon>
        <taxon>Colocasia</taxon>
    </lineage>
</organism>
<evidence type="ECO:0000313" key="2">
    <source>
        <dbReference type="EMBL" id="MQM13189.1"/>
    </source>
</evidence>
<protein>
    <submittedName>
        <fullName evidence="2">Uncharacterized protein</fullName>
    </submittedName>
</protein>
<feature type="transmembrane region" description="Helical" evidence="1">
    <location>
        <begin position="422"/>
        <end position="440"/>
    </location>
</feature>